<dbReference type="Proteomes" id="UP000239990">
    <property type="component" value="Unassembled WGS sequence"/>
</dbReference>
<dbReference type="AlphaFoldDB" id="A0A2S5GZ75"/>
<proteinExistence type="predicted"/>
<accession>A0A2S5GZ75</accession>
<dbReference type="OrthoDB" id="8780920at2"/>
<organism evidence="3 4">
    <name type="scientific">Achromobacter spanius</name>
    <dbReference type="NCBI Taxonomy" id="217203"/>
    <lineage>
        <taxon>Bacteria</taxon>
        <taxon>Pseudomonadati</taxon>
        <taxon>Pseudomonadota</taxon>
        <taxon>Betaproteobacteria</taxon>
        <taxon>Burkholderiales</taxon>
        <taxon>Alcaligenaceae</taxon>
        <taxon>Achromobacter</taxon>
    </lineage>
</organism>
<sequence>MFPTPPSRAPRRAFALALIGLAASAALSGCNSMLNEGTGAAAGIAGTAIANKVTDNATVATGIGLGVQAGAKAALAYAQRKTRGEEQDAIATAAGALDVGAVGPWRVKHQIPIESDAQGQVAVSRLIGGVGLQCKEVVFSIDTPADKPADKSPDKSADKATNKAANKATHKPSNQAEDELAREFYVTTICRDGAQWRWASAEPATARWGSLQ</sequence>
<reference evidence="3 4" key="1">
    <citation type="submission" date="2018-02" db="EMBL/GenBank/DDBJ databases">
        <title>Draft Genome of Achromobacter spanius stain 6.</title>
        <authorList>
            <person name="Gunasekera T.S."/>
            <person name="Radwan O."/>
            <person name="Ruiz O.N."/>
        </authorList>
    </citation>
    <scope>NUCLEOTIDE SEQUENCE [LARGE SCALE GENOMIC DNA]</scope>
    <source>
        <strain evidence="3 4">6</strain>
    </source>
</reference>
<dbReference type="RefSeq" id="WP_104142278.1">
    <property type="nucleotide sequence ID" value="NZ_PREU01000001.1"/>
</dbReference>
<evidence type="ECO:0000313" key="4">
    <source>
        <dbReference type="Proteomes" id="UP000239990"/>
    </source>
</evidence>
<name>A0A2S5GZ75_9BURK</name>
<dbReference type="EMBL" id="PREU01000001">
    <property type="protein sequence ID" value="PPA78299.1"/>
    <property type="molecule type" value="Genomic_DNA"/>
</dbReference>
<evidence type="ECO:0000256" key="1">
    <source>
        <dbReference type="SAM" id="MobiDB-lite"/>
    </source>
</evidence>
<evidence type="ECO:0000256" key="2">
    <source>
        <dbReference type="SAM" id="SignalP"/>
    </source>
</evidence>
<feature type="chain" id="PRO_5015565341" description="Lipoprotein" evidence="2">
    <location>
        <begin position="29"/>
        <end position="212"/>
    </location>
</feature>
<protein>
    <recommendedName>
        <fullName evidence="5">Lipoprotein</fullName>
    </recommendedName>
</protein>
<keyword evidence="2" id="KW-0732">Signal</keyword>
<evidence type="ECO:0000313" key="3">
    <source>
        <dbReference type="EMBL" id="PPA78299.1"/>
    </source>
</evidence>
<evidence type="ECO:0008006" key="5">
    <source>
        <dbReference type="Google" id="ProtNLM"/>
    </source>
</evidence>
<gene>
    <name evidence="3" type="ORF">C4E15_03275</name>
</gene>
<feature type="region of interest" description="Disordered" evidence="1">
    <location>
        <begin position="143"/>
        <end position="177"/>
    </location>
</feature>
<feature type="signal peptide" evidence="2">
    <location>
        <begin position="1"/>
        <end position="28"/>
    </location>
</feature>
<comment type="caution">
    <text evidence="3">The sequence shown here is derived from an EMBL/GenBank/DDBJ whole genome shotgun (WGS) entry which is preliminary data.</text>
</comment>
<feature type="compositionally biased region" description="Basic and acidic residues" evidence="1">
    <location>
        <begin position="144"/>
        <end position="161"/>
    </location>
</feature>